<keyword evidence="2" id="KW-0472">Membrane</keyword>
<gene>
    <name evidence="3" type="ORF">HUG15_20415</name>
</gene>
<dbReference type="AlphaFoldDB" id="A0A7T6Z6S1"/>
<dbReference type="RefSeq" id="WP_200125318.1">
    <property type="nucleotide sequence ID" value="NZ_CP054705.1"/>
</dbReference>
<keyword evidence="2" id="KW-1133">Transmembrane helix</keyword>
<reference evidence="3 4" key="1">
    <citation type="submission" date="2020-06" db="EMBL/GenBank/DDBJ databases">
        <title>Genomic analysis of Salicibibacter sp. NKC5-3.</title>
        <authorList>
            <person name="Oh Y.J."/>
        </authorList>
    </citation>
    <scope>NUCLEOTIDE SEQUENCE [LARGE SCALE GENOMIC DNA]</scope>
    <source>
        <strain evidence="3 4">NKC5-3</strain>
    </source>
</reference>
<protein>
    <submittedName>
        <fullName evidence="3">Uncharacterized protein</fullName>
    </submittedName>
</protein>
<dbReference type="EMBL" id="CP054705">
    <property type="protein sequence ID" value="QQK77712.1"/>
    <property type="molecule type" value="Genomic_DNA"/>
</dbReference>
<evidence type="ECO:0000313" key="4">
    <source>
        <dbReference type="Proteomes" id="UP000595823"/>
    </source>
</evidence>
<feature type="region of interest" description="Disordered" evidence="1">
    <location>
        <begin position="1"/>
        <end position="58"/>
    </location>
</feature>
<evidence type="ECO:0000256" key="1">
    <source>
        <dbReference type="SAM" id="MobiDB-lite"/>
    </source>
</evidence>
<organism evidence="3 4">
    <name type="scientific">Salicibibacter cibarius</name>
    <dbReference type="NCBI Taxonomy" id="2743000"/>
    <lineage>
        <taxon>Bacteria</taxon>
        <taxon>Bacillati</taxon>
        <taxon>Bacillota</taxon>
        <taxon>Bacilli</taxon>
        <taxon>Bacillales</taxon>
        <taxon>Bacillaceae</taxon>
        <taxon>Salicibibacter</taxon>
    </lineage>
</organism>
<proteinExistence type="predicted"/>
<sequence length="84" mass="9848">MDDTEDNEVEKHNMGRDKRSFPSRLDIHGTRSKRNHSWLTSETEVKEERQKPTQNEDMNPKTIQILFCLFIMIIGGTLLLAIYV</sequence>
<dbReference type="KEGG" id="scia:HUG15_20415"/>
<name>A0A7T6Z6S1_9BACI</name>
<evidence type="ECO:0000256" key="2">
    <source>
        <dbReference type="SAM" id="Phobius"/>
    </source>
</evidence>
<evidence type="ECO:0000313" key="3">
    <source>
        <dbReference type="EMBL" id="QQK77712.1"/>
    </source>
</evidence>
<feature type="transmembrane region" description="Helical" evidence="2">
    <location>
        <begin position="63"/>
        <end position="83"/>
    </location>
</feature>
<accession>A0A7T6Z6S1</accession>
<keyword evidence="2" id="KW-0812">Transmembrane</keyword>
<keyword evidence="4" id="KW-1185">Reference proteome</keyword>
<dbReference type="Proteomes" id="UP000595823">
    <property type="component" value="Chromosome"/>
</dbReference>
<feature type="compositionally biased region" description="Basic and acidic residues" evidence="1">
    <location>
        <begin position="9"/>
        <end position="29"/>
    </location>
</feature>